<proteinExistence type="predicted"/>
<name>A0A9D4XC63_PEA</name>
<dbReference type="EMBL" id="JAMSHJ010000004">
    <property type="protein sequence ID" value="KAI5418409.1"/>
    <property type="molecule type" value="Genomic_DNA"/>
</dbReference>
<dbReference type="Proteomes" id="UP001058974">
    <property type="component" value="Chromosome 4"/>
</dbReference>
<comment type="caution">
    <text evidence="2">The sequence shown here is derived from an EMBL/GenBank/DDBJ whole genome shotgun (WGS) entry which is preliminary data.</text>
</comment>
<organism evidence="2 3">
    <name type="scientific">Pisum sativum</name>
    <name type="common">Garden pea</name>
    <name type="synonym">Lathyrus oleraceus</name>
    <dbReference type="NCBI Taxonomy" id="3888"/>
    <lineage>
        <taxon>Eukaryota</taxon>
        <taxon>Viridiplantae</taxon>
        <taxon>Streptophyta</taxon>
        <taxon>Embryophyta</taxon>
        <taxon>Tracheophyta</taxon>
        <taxon>Spermatophyta</taxon>
        <taxon>Magnoliopsida</taxon>
        <taxon>eudicotyledons</taxon>
        <taxon>Gunneridae</taxon>
        <taxon>Pentapetalae</taxon>
        <taxon>rosids</taxon>
        <taxon>fabids</taxon>
        <taxon>Fabales</taxon>
        <taxon>Fabaceae</taxon>
        <taxon>Papilionoideae</taxon>
        <taxon>50 kb inversion clade</taxon>
        <taxon>NPAAA clade</taxon>
        <taxon>Hologalegina</taxon>
        <taxon>IRL clade</taxon>
        <taxon>Fabeae</taxon>
        <taxon>Lathyrus</taxon>
    </lineage>
</organism>
<gene>
    <name evidence="2" type="ORF">KIW84_042880</name>
</gene>
<feature type="region of interest" description="Disordered" evidence="1">
    <location>
        <begin position="216"/>
        <end position="237"/>
    </location>
</feature>
<reference evidence="2 3" key="1">
    <citation type="journal article" date="2022" name="Nat. Genet.">
        <title>Improved pea reference genome and pan-genome highlight genomic features and evolutionary characteristics.</title>
        <authorList>
            <person name="Yang T."/>
            <person name="Liu R."/>
            <person name="Luo Y."/>
            <person name="Hu S."/>
            <person name="Wang D."/>
            <person name="Wang C."/>
            <person name="Pandey M.K."/>
            <person name="Ge S."/>
            <person name="Xu Q."/>
            <person name="Li N."/>
            <person name="Li G."/>
            <person name="Huang Y."/>
            <person name="Saxena R.K."/>
            <person name="Ji Y."/>
            <person name="Li M."/>
            <person name="Yan X."/>
            <person name="He Y."/>
            <person name="Liu Y."/>
            <person name="Wang X."/>
            <person name="Xiang C."/>
            <person name="Varshney R.K."/>
            <person name="Ding H."/>
            <person name="Gao S."/>
            <person name="Zong X."/>
        </authorList>
    </citation>
    <scope>NUCLEOTIDE SEQUENCE [LARGE SCALE GENOMIC DNA]</scope>
    <source>
        <strain evidence="2 3">cv. Zhongwan 6</strain>
    </source>
</reference>
<evidence type="ECO:0000313" key="3">
    <source>
        <dbReference type="Proteomes" id="UP001058974"/>
    </source>
</evidence>
<sequence length="325" mass="36746">MSEGLWMLLDHNLAMARQTPDFASPLAKVEVWIRFSGLNLLSYDENFFIGLKSIVGTPVKVNVNGQWYNVQYEGLHIICSSCGCYGYHICDYKKTPNNLMQTVVPTVAQPRGPSKNDDVHEQRLTKVHQKVSIDSAKIVAKEFEEIKATHGDWLVAKRKKRNKRVSYCQGKSLFNNVPRDLVSYKIKGIDVSLKGISADNKIAGPNQLDAISNKRRFDMSGPTSDVRQPTHRGDSHANEKFSILEPHRANIRNLHKTKLTFDSCPSQKGVPSITKTTSTIPIVNFGLETILRYNIPHFEPTISQTYGNNQCAMDEEEFVRETHIE</sequence>
<dbReference type="Gramene" id="Psat04G0288000-T1">
    <property type="protein sequence ID" value="KAI5418409.1"/>
    <property type="gene ID" value="KIW84_042880"/>
</dbReference>
<evidence type="ECO:0008006" key="4">
    <source>
        <dbReference type="Google" id="ProtNLM"/>
    </source>
</evidence>
<dbReference type="AlphaFoldDB" id="A0A9D4XC63"/>
<evidence type="ECO:0000256" key="1">
    <source>
        <dbReference type="SAM" id="MobiDB-lite"/>
    </source>
</evidence>
<evidence type="ECO:0000313" key="2">
    <source>
        <dbReference type="EMBL" id="KAI5418409.1"/>
    </source>
</evidence>
<protein>
    <recommendedName>
        <fullName evidence="4">DUF4283 domain-containing protein</fullName>
    </recommendedName>
</protein>
<accession>A0A9D4XC63</accession>
<keyword evidence="3" id="KW-1185">Reference proteome</keyword>